<dbReference type="PROSITE" id="PS00107">
    <property type="entry name" value="PROTEIN_KINASE_ATP"/>
    <property type="match status" value="1"/>
</dbReference>
<dbReference type="PROSITE" id="PS50011">
    <property type="entry name" value="PROTEIN_KINASE_DOM"/>
    <property type="match status" value="1"/>
</dbReference>
<comment type="catalytic activity">
    <reaction evidence="10">
        <text>L-threonyl-[protein] + ATP = O-phospho-L-threonyl-[protein] + ADP + H(+)</text>
        <dbReference type="Rhea" id="RHEA:46608"/>
        <dbReference type="Rhea" id="RHEA-COMP:11060"/>
        <dbReference type="Rhea" id="RHEA-COMP:11605"/>
        <dbReference type="ChEBI" id="CHEBI:15378"/>
        <dbReference type="ChEBI" id="CHEBI:30013"/>
        <dbReference type="ChEBI" id="CHEBI:30616"/>
        <dbReference type="ChEBI" id="CHEBI:61977"/>
        <dbReference type="ChEBI" id="CHEBI:456216"/>
        <dbReference type="EC" id="2.7.11.1"/>
    </reaction>
</comment>
<evidence type="ECO:0000259" key="15">
    <source>
        <dbReference type="PROSITE" id="PS50816"/>
    </source>
</evidence>
<evidence type="ECO:0000313" key="16">
    <source>
        <dbReference type="EMBL" id="KAL0310528.1"/>
    </source>
</evidence>
<dbReference type="EC" id="2.7.11.1" evidence="3"/>
<evidence type="ECO:0000256" key="3">
    <source>
        <dbReference type="ARBA" id="ARBA00012513"/>
    </source>
</evidence>
<name>A0AAW2KVJ4_9LAMI</name>
<dbReference type="FunFam" id="3.30.200.20:FF:000096">
    <property type="entry name" value="Non-specific serine/threonine protein kinase"/>
    <property type="match status" value="1"/>
</dbReference>
<evidence type="ECO:0000256" key="7">
    <source>
        <dbReference type="ARBA" id="ARBA00022777"/>
    </source>
</evidence>
<dbReference type="CDD" id="cd12195">
    <property type="entry name" value="CIPK_C"/>
    <property type="match status" value="1"/>
</dbReference>
<dbReference type="Pfam" id="PF03822">
    <property type="entry name" value="NAF"/>
    <property type="match status" value="1"/>
</dbReference>
<dbReference type="FunFam" id="3.30.310.80:FF:000005">
    <property type="entry name" value="Non-specific serine/threonine protein kinase"/>
    <property type="match status" value="1"/>
</dbReference>
<comment type="catalytic activity">
    <reaction evidence="11">
        <text>L-seryl-[protein] + ATP = O-phospho-L-seryl-[protein] + ADP + H(+)</text>
        <dbReference type="Rhea" id="RHEA:17989"/>
        <dbReference type="Rhea" id="RHEA-COMP:9863"/>
        <dbReference type="Rhea" id="RHEA-COMP:11604"/>
        <dbReference type="ChEBI" id="CHEBI:15378"/>
        <dbReference type="ChEBI" id="CHEBI:29999"/>
        <dbReference type="ChEBI" id="CHEBI:30616"/>
        <dbReference type="ChEBI" id="CHEBI:83421"/>
        <dbReference type="ChEBI" id="CHEBI:456216"/>
        <dbReference type="EC" id="2.7.11.1"/>
    </reaction>
</comment>
<organism evidence="16">
    <name type="scientific">Sesamum angustifolium</name>
    <dbReference type="NCBI Taxonomy" id="2727405"/>
    <lineage>
        <taxon>Eukaryota</taxon>
        <taxon>Viridiplantae</taxon>
        <taxon>Streptophyta</taxon>
        <taxon>Embryophyta</taxon>
        <taxon>Tracheophyta</taxon>
        <taxon>Spermatophyta</taxon>
        <taxon>Magnoliopsida</taxon>
        <taxon>eudicotyledons</taxon>
        <taxon>Gunneridae</taxon>
        <taxon>Pentapetalae</taxon>
        <taxon>asterids</taxon>
        <taxon>lamiids</taxon>
        <taxon>Lamiales</taxon>
        <taxon>Pedaliaceae</taxon>
        <taxon>Sesamum</taxon>
    </lineage>
</organism>
<evidence type="ECO:0000256" key="12">
    <source>
        <dbReference type="ARBA" id="ARBA00058225"/>
    </source>
</evidence>
<keyword evidence="7 16" id="KW-0418">Kinase</keyword>
<evidence type="ECO:0000256" key="5">
    <source>
        <dbReference type="ARBA" id="ARBA00022679"/>
    </source>
</evidence>
<keyword evidence="6 13" id="KW-0547">Nucleotide-binding</keyword>
<dbReference type="Gene3D" id="3.30.310.80">
    <property type="entry name" value="Kinase associated domain 1, KA1"/>
    <property type="match status" value="1"/>
</dbReference>
<protein>
    <recommendedName>
        <fullName evidence="3">non-specific serine/threonine protein kinase</fullName>
        <ecNumber evidence="3">2.7.11.1</ecNumber>
    </recommendedName>
</protein>
<sequence>MGVGCLGPLEGYRQIKGRTYGYGIKIKWWWGSGGGSNSTGRTRVGRYELGRTLGEGTFAKVKFARDVETGENVAIKILDKEKVLKHKMIGQIKREISTMKLIRHPNVIRMYEVMASKTKIYIVMEFVTGGELFDKIATRGRLKEDEARKYFQQLINAVDYCHSRGVYHRDLKRTCCLMLMGFLKSHFGLSALPQQVREDGLLHTTCGTPNYVAPEIFKADFSCPAWFSSSAKKLIKRILDPNPSTRITIAEMLENEWFKKGYKPPVFEHEDITLDDVNAIFNESADSPNLVVERREERPPTPVTMNAFELISKSQGLNLNSLFEKQMGLVRRETRFTSKCPANEIISKIEQAASPMGFDVKKNNYKMKLHGEKSGRKGHLSIATEFYKNLSTGLKDIVWKTGDEAKDEASNG</sequence>
<dbReference type="PROSITE" id="PS50816">
    <property type="entry name" value="NAF"/>
    <property type="match status" value="1"/>
</dbReference>
<dbReference type="SMART" id="SM00220">
    <property type="entry name" value="S_TKc"/>
    <property type="match status" value="1"/>
</dbReference>
<evidence type="ECO:0000256" key="2">
    <source>
        <dbReference type="ARBA" id="ARBA00006234"/>
    </source>
</evidence>
<dbReference type="InterPro" id="IPR000719">
    <property type="entry name" value="Prot_kinase_dom"/>
</dbReference>
<dbReference type="PANTHER" id="PTHR43895:SF123">
    <property type="entry name" value="NON-SPECIFIC SERINE_THREONINE PROTEIN KINASE"/>
    <property type="match status" value="1"/>
</dbReference>
<dbReference type="Gene3D" id="3.30.200.20">
    <property type="entry name" value="Phosphorylase Kinase, domain 1"/>
    <property type="match status" value="1"/>
</dbReference>
<evidence type="ECO:0000256" key="13">
    <source>
        <dbReference type="PROSITE-ProRule" id="PRU10141"/>
    </source>
</evidence>
<dbReference type="SUPFAM" id="SSF56112">
    <property type="entry name" value="Protein kinase-like (PK-like)"/>
    <property type="match status" value="1"/>
</dbReference>
<evidence type="ECO:0000256" key="1">
    <source>
        <dbReference type="ARBA" id="ARBA00001936"/>
    </source>
</evidence>
<evidence type="ECO:0000256" key="6">
    <source>
        <dbReference type="ARBA" id="ARBA00022741"/>
    </source>
</evidence>
<dbReference type="InterPro" id="IPR011009">
    <property type="entry name" value="Kinase-like_dom_sf"/>
</dbReference>
<evidence type="ECO:0000256" key="9">
    <source>
        <dbReference type="ARBA" id="ARBA00023211"/>
    </source>
</evidence>
<comment type="function">
    <text evidence="12">CIPK serine-threonine protein kinases interact with CBL proteins. Binding of a CBL protein to the regulatory NAF domain of CIPK protein lead to the activation of the kinase in a calcium-dependent manner.</text>
</comment>
<dbReference type="EMBL" id="JACGWK010000016">
    <property type="protein sequence ID" value="KAL0310528.1"/>
    <property type="molecule type" value="Genomic_DNA"/>
</dbReference>
<reference evidence="16" key="1">
    <citation type="submission" date="2020-06" db="EMBL/GenBank/DDBJ databases">
        <authorList>
            <person name="Li T."/>
            <person name="Hu X."/>
            <person name="Zhang T."/>
            <person name="Song X."/>
            <person name="Zhang H."/>
            <person name="Dai N."/>
            <person name="Sheng W."/>
            <person name="Hou X."/>
            <person name="Wei L."/>
        </authorList>
    </citation>
    <scope>NUCLEOTIDE SEQUENCE</scope>
    <source>
        <strain evidence="16">G01</strain>
        <tissue evidence="16">Leaf</tissue>
    </source>
</reference>
<evidence type="ECO:0000256" key="11">
    <source>
        <dbReference type="ARBA" id="ARBA00048679"/>
    </source>
</evidence>
<keyword evidence="8 13" id="KW-0067">ATP-binding</keyword>
<dbReference type="GO" id="GO:0005524">
    <property type="term" value="F:ATP binding"/>
    <property type="evidence" value="ECO:0007669"/>
    <property type="project" value="UniProtKB-UniRule"/>
</dbReference>
<dbReference type="PANTHER" id="PTHR43895">
    <property type="entry name" value="CALCIUM/CALMODULIN-DEPENDENT PROTEIN KINASE KINASE-RELATED"/>
    <property type="match status" value="1"/>
</dbReference>
<keyword evidence="5" id="KW-0808">Transferase</keyword>
<evidence type="ECO:0000256" key="8">
    <source>
        <dbReference type="ARBA" id="ARBA00022840"/>
    </source>
</evidence>
<dbReference type="InterPro" id="IPR018451">
    <property type="entry name" value="NAF/FISL_domain"/>
</dbReference>
<comment type="similarity">
    <text evidence="2">Belongs to the protein kinase superfamily. CAMK Ser/Thr protein kinase family. SNF1 subfamily.</text>
</comment>
<dbReference type="GO" id="GO:0004674">
    <property type="term" value="F:protein serine/threonine kinase activity"/>
    <property type="evidence" value="ECO:0007669"/>
    <property type="project" value="UniProtKB-KW"/>
</dbReference>
<evidence type="ECO:0000259" key="14">
    <source>
        <dbReference type="PROSITE" id="PS50011"/>
    </source>
</evidence>
<reference evidence="16" key="2">
    <citation type="journal article" date="2024" name="Plant">
        <title>Genomic evolution and insights into agronomic trait innovations of Sesamum species.</title>
        <authorList>
            <person name="Miao H."/>
            <person name="Wang L."/>
            <person name="Qu L."/>
            <person name="Liu H."/>
            <person name="Sun Y."/>
            <person name="Le M."/>
            <person name="Wang Q."/>
            <person name="Wei S."/>
            <person name="Zheng Y."/>
            <person name="Lin W."/>
            <person name="Duan Y."/>
            <person name="Cao H."/>
            <person name="Xiong S."/>
            <person name="Wang X."/>
            <person name="Wei L."/>
            <person name="Li C."/>
            <person name="Ma Q."/>
            <person name="Ju M."/>
            <person name="Zhao R."/>
            <person name="Li G."/>
            <person name="Mu C."/>
            <person name="Tian Q."/>
            <person name="Mei H."/>
            <person name="Zhang T."/>
            <person name="Gao T."/>
            <person name="Zhang H."/>
        </authorList>
    </citation>
    <scope>NUCLEOTIDE SEQUENCE</scope>
    <source>
        <strain evidence="16">G01</strain>
    </source>
</reference>
<dbReference type="FunFam" id="1.10.510.10:FF:000571">
    <property type="entry name" value="Maternal embryonic leucine zipper kinase"/>
    <property type="match status" value="1"/>
</dbReference>
<evidence type="ECO:0000256" key="10">
    <source>
        <dbReference type="ARBA" id="ARBA00047899"/>
    </source>
</evidence>
<accession>A0AAW2KVJ4</accession>
<proteinExistence type="inferred from homology"/>
<keyword evidence="4" id="KW-0723">Serine/threonine-protein kinase</keyword>
<dbReference type="Gene3D" id="1.10.510.10">
    <property type="entry name" value="Transferase(Phosphotransferase) domain 1"/>
    <property type="match status" value="2"/>
</dbReference>
<keyword evidence="9" id="KW-0464">Manganese</keyword>
<dbReference type="Pfam" id="PF00069">
    <property type="entry name" value="Pkinase"/>
    <property type="match status" value="1"/>
</dbReference>
<comment type="caution">
    <text evidence="16">The sequence shown here is derived from an EMBL/GenBank/DDBJ whole genome shotgun (WGS) entry which is preliminary data.</text>
</comment>
<dbReference type="GO" id="GO:0007165">
    <property type="term" value="P:signal transduction"/>
    <property type="evidence" value="ECO:0007669"/>
    <property type="project" value="InterPro"/>
</dbReference>
<dbReference type="InterPro" id="IPR004041">
    <property type="entry name" value="NAF_dom"/>
</dbReference>
<evidence type="ECO:0000256" key="4">
    <source>
        <dbReference type="ARBA" id="ARBA00022527"/>
    </source>
</evidence>
<gene>
    <name evidence="16" type="ORF">Sangu_2347500</name>
</gene>
<dbReference type="AlphaFoldDB" id="A0AAW2KVJ4"/>
<feature type="binding site" evidence="13">
    <location>
        <position position="76"/>
    </location>
    <ligand>
        <name>ATP</name>
        <dbReference type="ChEBI" id="CHEBI:30616"/>
    </ligand>
</feature>
<dbReference type="InterPro" id="IPR017441">
    <property type="entry name" value="Protein_kinase_ATP_BS"/>
</dbReference>
<feature type="domain" description="Protein kinase" evidence="14">
    <location>
        <begin position="47"/>
        <end position="336"/>
    </location>
</feature>
<feature type="domain" description="NAF" evidence="15">
    <location>
        <begin position="300"/>
        <end position="324"/>
    </location>
</feature>
<comment type="cofactor">
    <cofactor evidence="1">
        <name>Mn(2+)</name>
        <dbReference type="ChEBI" id="CHEBI:29035"/>
    </cofactor>
</comment>